<evidence type="ECO:0000313" key="3">
    <source>
        <dbReference type="EMBL" id="MDJ1651446.1"/>
    </source>
</evidence>
<evidence type="ECO:0000259" key="2">
    <source>
        <dbReference type="PROSITE" id="PS50894"/>
    </source>
</evidence>
<dbReference type="Pfam" id="PF01627">
    <property type="entry name" value="Hpt"/>
    <property type="match status" value="1"/>
</dbReference>
<feature type="modified residue" description="Phosphohistidine" evidence="1">
    <location>
        <position position="60"/>
    </location>
</feature>
<dbReference type="EMBL" id="JASJEU010000022">
    <property type="protein sequence ID" value="MDJ1651446.1"/>
    <property type="molecule type" value="Genomic_DNA"/>
</dbReference>
<name>A0ABT7DPH9_9ACTN</name>
<protein>
    <submittedName>
        <fullName evidence="3">Hpt domain-containing protein</fullName>
    </submittedName>
</protein>
<dbReference type="InterPro" id="IPR036641">
    <property type="entry name" value="HPT_dom_sf"/>
</dbReference>
<organism evidence="3 4">
    <name type="scientific">Gordonibacter faecis</name>
    <dbReference type="NCBI Taxonomy" id="3047475"/>
    <lineage>
        <taxon>Bacteria</taxon>
        <taxon>Bacillati</taxon>
        <taxon>Actinomycetota</taxon>
        <taxon>Coriobacteriia</taxon>
        <taxon>Eggerthellales</taxon>
        <taxon>Eggerthellaceae</taxon>
        <taxon>Gordonibacter</taxon>
    </lineage>
</organism>
<dbReference type="SUPFAM" id="SSF47226">
    <property type="entry name" value="Histidine-containing phosphotransfer domain, HPT domain"/>
    <property type="match status" value="1"/>
</dbReference>
<dbReference type="InterPro" id="IPR008207">
    <property type="entry name" value="Sig_transdc_His_kin_Hpt_dom"/>
</dbReference>
<dbReference type="Gene3D" id="1.20.120.160">
    <property type="entry name" value="HPT domain"/>
    <property type="match status" value="1"/>
</dbReference>
<reference evidence="3 4" key="1">
    <citation type="submission" date="2023-05" db="EMBL/GenBank/DDBJ databases">
        <title>Gordonibacter KGMB12511T sp. nov., isolated from faeces of healthy Korean.</title>
        <authorList>
            <person name="Kim H.S."/>
            <person name="Kim J.-S."/>
            <person name="Suh M.K."/>
            <person name="Eom M.K."/>
            <person name="Do H.E."/>
            <person name="Lee J.-S."/>
        </authorList>
    </citation>
    <scope>NUCLEOTIDE SEQUENCE [LARGE SCALE GENOMIC DNA]</scope>
    <source>
        <strain evidence="3 4">KGMB12511</strain>
    </source>
</reference>
<evidence type="ECO:0000313" key="4">
    <source>
        <dbReference type="Proteomes" id="UP001232750"/>
    </source>
</evidence>
<dbReference type="Proteomes" id="UP001232750">
    <property type="component" value="Unassembled WGS sequence"/>
</dbReference>
<feature type="domain" description="HPt" evidence="2">
    <location>
        <begin position="21"/>
        <end position="118"/>
    </location>
</feature>
<evidence type="ECO:0000256" key="1">
    <source>
        <dbReference type="PROSITE-ProRule" id="PRU00110"/>
    </source>
</evidence>
<keyword evidence="4" id="KW-1185">Reference proteome</keyword>
<dbReference type="PROSITE" id="PS50894">
    <property type="entry name" value="HPT"/>
    <property type="match status" value="1"/>
</dbReference>
<dbReference type="RefSeq" id="WP_283832790.1">
    <property type="nucleotide sequence ID" value="NZ_JASJEU010000022.1"/>
</dbReference>
<keyword evidence="1" id="KW-0597">Phosphoprotein</keyword>
<sequence length="119" mass="13163">MDVRALYENIGVDFADVLALLRKEERIKAYLVQTMDDPAFAALDSAMEQGDHEAAFRAAHTIKGMSMNLMLKPMTETAVELVECLRDGLAPGEEERAHALYRQLKASCEHLTALVGELA</sequence>
<proteinExistence type="predicted"/>
<comment type="caution">
    <text evidence="3">The sequence shown here is derived from an EMBL/GenBank/DDBJ whole genome shotgun (WGS) entry which is preliminary data.</text>
</comment>
<gene>
    <name evidence="3" type="ORF">QNJ86_11595</name>
</gene>
<accession>A0ABT7DPH9</accession>